<evidence type="ECO:0000313" key="9">
    <source>
        <dbReference type="EMBL" id="TDF96258.1"/>
    </source>
</evidence>
<dbReference type="EMBL" id="SMRT01000008">
    <property type="protein sequence ID" value="TDF96258.1"/>
    <property type="molecule type" value="Genomic_DNA"/>
</dbReference>
<feature type="transmembrane region" description="Helical" evidence="7">
    <location>
        <begin position="112"/>
        <end position="132"/>
    </location>
</feature>
<evidence type="ECO:0000256" key="6">
    <source>
        <dbReference type="ARBA" id="ARBA00023136"/>
    </source>
</evidence>
<evidence type="ECO:0000256" key="1">
    <source>
        <dbReference type="ARBA" id="ARBA00004651"/>
    </source>
</evidence>
<feature type="transmembrane region" description="Helical" evidence="7">
    <location>
        <begin position="259"/>
        <end position="278"/>
    </location>
</feature>
<keyword evidence="4 7" id="KW-0812">Transmembrane</keyword>
<dbReference type="CDD" id="cd06261">
    <property type="entry name" value="TM_PBP2"/>
    <property type="match status" value="1"/>
</dbReference>
<name>A0A4R5KMX7_9BACL</name>
<feature type="transmembrane region" description="Helical" evidence="7">
    <location>
        <begin position="12"/>
        <end position="35"/>
    </location>
</feature>
<evidence type="ECO:0000256" key="5">
    <source>
        <dbReference type="ARBA" id="ARBA00022989"/>
    </source>
</evidence>
<dbReference type="AlphaFoldDB" id="A0A4R5KMX7"/>
<accession>A0A4R5KMX7</accession>
<protein>
    <submittedName>
        <fullName evidence="9">Carbohydrate ABC transporter permease</fullName>
    </submittedName>
</protein>
<evidence type="ECO:0000256" key="2">
    <source>
        <dbReference type="ARBA" id="ARBA00022448"/>
    </source>
</evidence>
<sequence length="293" mass="32332">MSFVAKKQLTLFDWVNYALLALISITCIFPFLYVFSVSFTDPKAYVPLKFYLFPDSWSLSSYKYILSTNSFLNALKSTVFVTVVGTVLNILVSFTMAYALTKKSMPGRGVMLSFVVFTLVFSAGIVPSYLLVKELGLLNSLWALIWPSLTNAWSLIVIKSFLESLPSELEDSGKIDGCSDIGVFLRIVIPLSMPAIAAFTLFFAVSHWNTYFNALIYISDSKKWTLQVLVKTLVVDSDSTGVGQAGAGGDDRVIPQETIRMASIVLSMAPILLIYPFLQKHFAKGVMLGSVKG</sequence>
<keyword evidence="3" id="KW-1003">Cell membrane</keyword>
<dbReference type="InterPro" id="IPR000515">
    <property type="entry name" value="MetI-like"/>
</dbReference>
<feature type="transmembrane region" description="Helical" evidence="7">
    <location>
        <begin position="144"/>
        <end position="162"/>
    </location>
</feature>
<evidence type="ECO:0000256" key="3">
    <source>
        <dbReference type="ARBA" id="ARBA00022475"/>
    </source>
</evidence>
<dbReference type="PANTHER" id="PTHR43744">
    <property type="entry name" value="ABC TRANSPORTER PERMEASE PROTEIN MG189-RELATED-RELATED"/>
    <property type="match status" value="1"/>
</dbReference>
<dbReference type="SUPFAM" id="SSF161098">
    <property type="entry name" value="MetI-like"/>
    <property type="match status" value="1"/>
</dbReference>
<evidence type="ECO:0000256" key="7">
    <source>
        <dbReference type="RuleBase" id="RU363032"/>
    </source>
</evidence>
<evidence type="ECO:0000256" key="4">
    <source>
        <dbReference type="ARBA" id="ARBA00022692"/>
    </source>
</evidence>
<dbReference type="RefSeq" id="WP_133230517.1">
    <property type="nucleotide sequence ID" value="NZ_SMRT01000008.1"/>
</dbReference>
<dbReference type="PROSITE" id="PS50928">
    <property type="entry name" value="ABC_TM1"/>
    <property type="match status" value="1"/>
</dbReference>
<keyword evidence="5 7" id="KW-1133">Transmembrane helix</keyword>
<proteinExistence type="inferred from homology"/>
<comment type="subcellular location">
    <subcellularLocation>
        <location evidence="1 7">Cell membrane</location>
        <topology evidence="1 7">Multi-pass membrane protein</topology>
    </subcellularLocation>
</comment>
<dbReference type="GO" id="GO:0055085">
    <property type="term" value="P:transmembrane transport"/>
    <property type="evidence" value="ECO:0007669"/>
    <property type="project" value="InterPro"/>
</dbReference>
<dbReference type="Pfam" id="PF00528">
    <property type="entry name" value="BPD_transp_1"/>
    <property type="match status" value="1"/>
</dbReference>
<dbReference type="OrthoDB" id="9810086at2"/>
<comment type="similarity">
    <text evidence="7">Belongs to the binding-protein-dependent transport system permease family.</text>
</comment>
<dbReference type="InterPro" id="IPR035906">
    <property type="entry name" value="MetI-like_sf"/>
</dbReference>
<feature type="domain" description="ABC transmembrane type-1" evidence="8">
    <location>
        <begin position="75"/>
        <end position="277"/>
    </location>
</feature>
<reference evidence="9 10" key="1">
    <citation type="submission" date="2019-03" db="EMBL/GenBank/DDBJ databases">
        <title>This is whole genome sequence of Paenibacillus sp MS74 strain.</title>
        <authorList>
            <person name="Trinh H.N."/>
        </authorList>
    </citation>
    <scope>NUCLEOTIDE SEQUENCE [LARGE SCALE GENOMIC DNA]</scope>
    <source>
        <strain evidence="9 10">MS74</strain>
    </source>
</reference>
<dbReference type="Gene3D" id="1.10.3720.10">
    <property type="entry name" value="MetI-like"/>
    <property type="match status" value="1"/>
</dbReference>
<comment type="caution">
    <text evidence="9">The sequence shown here is derived from an EMBL/GenBank/DDBJ whole genome shotgun (WGS) entry which is preliminary data.</text>
</comment>
<feature type="transmembrane region" description="Helical" evidence="7">
    <location>
        <begin position="79"/>
        <end position="100"/>
    </location>
</feature>
<evidence type="ECO:0000259" key="8">
    <source>
        <dbReference type="PROSITE" id="PS50928"/>
    </source>
</evidence>
<keyword evidence="6 7" id="KW-0472">Membrane</keyword>
<evidence type="ECO:0000313" key="10">
    <source>
        <dbReference type="Proteomes" id="UP000295636"/>
    </source>
</evidence>
<dbReference type="Proteomes" id="UP000295636">
    <property type="component" value="Unassembled WGS sequence"/>
</dbReference>
<dbReference type="PANTHER" id="PTHR43744:SF9">
    <property type="entry name" value="POLYGALACTURONAN_RHAMNOGALACTURONAN TRANSPORT SYSTEM PERMEASE PROTEIN YTCP"/>
    <property type="match status" value="1"/>
</dbReference>
<organism evidence="9 10">
    <name type="scientific">Paenibacillus piri</name>
    <dbReference type="NCBI Taxonomy" id="2547395"/>
    <lineage>
        <taxon>Bacteria</taxon>
        <taxon>Bacillati</taxon>
        <taxon>Bacillota</taxon>
        <taxon>Bacilli</taxon>
        <taxon>Bacillales</taxon>
        <taxon>Paenibacillaceae</taxon>
        <taxon>Paenibacillus</taxon>
    </lineage>
</organism>
<gene>
    <name evidence="9" type="ORF">E1757_17870</name>
</gene>
<keyword evidence="10" id="KW-1185">Reference proteome</keyword>
<keyword evidence="2 7" id="KW-0813">Transport</keyword>
<dbReference type="GO" id="GO:0005886">
    <property type="term" value="C:plasma membrane"/>
    <property type="evidence" value="ECO:0007669"/>
    <property type="project" value="UniProtKB-SubCell"/>
</dbReference>
<feature type="transmembrane region" description="Helical" evidence="7">
    <location>
        <begin position="183"/>
        <end position="205"/>
    </location>
</feature>